<dbReference type="InterPro" id="IPR036259">
    <property type="entry name" value="MFS_trans_sf"/>
</dbReference>
<dbReference type="Proteomes" id="UP000674143">
    <property type="component" value="Unassembled WGS sequence"/>
</dbReference>
<keyword evidence="5 7" id="KW-0472">Membrane</keyword>
<dbReference type="PRINTS" id="PR01035">
    <property type="entry name" value="TCRTETA"/>
</dbReference>
<dbReference type="GeneID" id="92357449"/>
<proteinExistence type="predicted"/>
<feature type="transmembrane region" description="Helical" evidence="7">
    <location>
        <begin position="215"/>
        <end position="237"/>
    </location>
</feature>
<feature type="transmembrane region" description="Helical" evidence="7">
    <location>
        <begin position="79"/>
        <end position="99"/>
    </location>
</feature>
<dbReference type="InterPro" id="IPR001958">
    <property type="entry name" value="Tet-R_TetA/multi-R_MdtG-like"/>
</dbReference>
<feature type="compositionally biased region" description="Basic and acidic residues" evidence="6">
    <location>
        <begin position="1"/>
        <end position="11"/>
    </location>
</feature>
<feature type="compositionally biased region" description="Acidic residues" evidence="6">
    <location>
        <begin position="530"/>
        <end position="542"/>
    </location>
</feature>
<dbReference type="CDD" id="cd17330">
    <property type="entry name" value="MFS_SLC46_TetA_like"/>
    <property type="match status" value="1"/>
</dbReference>
<dbReference type="EMBL" id="JAFHLR010000035">
    <property type="protein sequence ID" value="KAG5466316.1"/>
    <property type="molecule type" value="Genomic_DNA"/>
</dbReference>
<evidence type="ECO:0000256" key="1">
    <source>
        <dbReference type="ARBA" id="ARBA00004141"/>
    </source>
</evidence>
<feature type="transmembrane region" description="Helical" evidence="7">
    <location>
        <begin position="503"/>
        <end position="524"/>
    </location>
</feature>
<evidence type="ECO:0000259" key="8">
    <source>
        <dbReference type="PROSITE" id="PS50850"/>
    </source>
</evidence>
<dbReference type="Pfam" id="PF07690">
    <property type="entry name" value="MFS_1"/>
    <property type="match status" value="1"/>
</dbReference>
<feature type="transmembrane region" description="Helical" evidence="7">
    <location>
        <begin position="168"/>
        <end position="191"/>
    </location>
</feature>
<keyword evidence="4 7" id="KW-1133">Transmembrane helix</keyword>
<dbReference type="GO" id="GO:0016020">
    <property type="term" value="C:membrane"/>
    <property type="evidence" value="ECO:0007669"/>
    <property type="project" value="UniProtKB-SubCell"/>
</dbReference>
<dbReference type="AlphaFoldDB" id="A0A836GWD7"/>
<protein>
    <recommendedName>
        <fullName evidence="8">Major facilitator superfamily (MFS) profile domain-containing protein</fullName>
    </recommendedName>
</protein>
<comment type="subcellular location">
    <subcellularLocation>
        <location evidence="1">Membrane</location>
        <topology evidence="1">Multi-pass membrane protein</topology>
    </subcellularLocation>
</comment>
<feature type="compositionally biased region" description="Basic and acidic residues" evidence="6">
    <location>
        <begin position="544"/>
        <end position="559"/>
    </location>
</feature>
<dbReference type="PANTHER" id="PTHR23504">
    <property type="entry name" value="MAJOR FACILITATOR SUPERFAMILY DOMAIN-CONTAINING PROTEIN 10"/>
    <property type="match status" value="1"/>
</dbReference>
<feature type="domain" description="Major facilitator superfamily (MFS) profile" evidence="8">
    <location>
        <begin position="40"/>
        <end position="527"/>
    </location>
</feature>
<feature type="transmembrane region" description="Helical" evidence="7">
    <location>
        <begin position="473"/>
        <end position="491"/>
    </location>
</feature>
<dbReference type="InterPro" id="IPR011701">
    <property type="entry name" value="MFS"/>
</dbReference>
<name>A0A836GWD7_9TRYP</name>
<dbReference type="InterPro" id="IPR020846">
    <property type="entry name" value="MFS_dom"/>
</dbReference>
<feature type="transmembrane region" description="Helical" evidence="7">
    <location>
        <begin position="443"/>
        <end position="461"/>
    </location>
</feature>
<comment type="caution">
    <text evidence="9">The sequence shown here is derived from an EMBL/GenBank/DDBJ whole genome shotgun (WGS) entry which is preliminary data.</text>
</comment>
<reference evidence="10" key="2">
    <citation type="journal article" date="2021" name="Sci. Data">
        <title>Chromosome-scale genome sequencing, assembly and annotation of six genomes from subfamily Leishmaniinae.</title>
        <authorList>
            <person name="Almutairi H."/>
            <person name="Urbaniak M.D."/>
            <person name="Bates M.D."/>
            <person name="Jariyapan N."/>
            <person name="Kwakye-Nuako G."/>
            <person name="Thomaz Soccol V."/>
            <person name="Al-Salem W.S."/>
            <person name="Dillon R.J."/>
            <person name="Bates P.A."/>
            <person name="Gatherer D."/>
        </authorList>
    </citation>
    <scope>NUCLEOTIDE SEQUENCE [LARGE SCALE GENOMIC DNA]</scope>
</reference>
<feature type="compositionally biased region" description="Basic and acidic residues" evidence="6">
    <location>
        <begin position="286"/>
        <end position="299"/>
    </location>
</feature>
<evidence type="ECO:0000256" key="3">
    <source>
        <dbReference type="ARBA" id="ARBA00022692"/>
    </source>
</evidence>
<evidence type="ECO:0000256" key="5">
    <source>
        <dbReference type="ARBA" id="ARBA00023136"/>
    </source>
</evidence>
<evidence type="ECO:0000256" key="7">
    <source>
        <dbReference type="SAM" id="Phobius"/>
    </source>
</evidence>
<feature type="transmembrane region" description="Helical" evidence="7">
    <location>
        <begin position="111"/>
        <end position="134"/>
    </location>
</feature>
<feature type="region of interest" description="Disordered" evidence="6">
    <location>
        <begin position="526"/>
        <end position="570"/>
    </location>
</feature>
<feature type="region of interest" description="Disordered" evidence="6">
    <location>
        <begin position="628"/>
        <end position="654"/>
    </location>
</feature>
<dbReference type="RefSeq" id="XP_067059206.1">
    <property type="nucleotide sequence ID" value="XM_067203515.1"/>
</dbReference>
<feature type="region of interest" description="Disordered" evidence="6">
    <location>
        <begin position="284"/>
        <end position="307"/>
    </location>
</feature>
<keyword evidence="2" id="KW-0813">Transport</keyword>
<dbReference type="Gene3D" id="1.20.1250.20">
    <property type="entry name" value="MFS general substrate transporter like domains"/>
    <property type="match status" value="1"/>
</dbReference>
<gene>
    <name evidence="9" type="ORF">LSCM4_01462</name>
</gene>
<dbReference type="GO" id="GO:0022857">
    <property type="term" value="F:transmembrane transporter activity"/>
    <property type="evidence" value="ECO:0007669"/>
    <property type="project" value="InterPro"/>
</dbReference>
<evidence type="ECO:0000313" key="10">
    <source>
        <dbReference type="Proteomes" id="UP000674143"/>
    </source>
</evidence>
<feature type="compositionally biased region" description="Basic and acidic residues" evidence="6">
    <location>
        <begin position="628"/>
        <end position="639"/>
    </location>
</feature>
<reference evidence="10" key="1">
    <citation type="journal article" date="2021" name="Microbiol. Resour. Announc.">
        <title>LGAAP: Leishmaniinae Genome Assembly and Annotation Pipeline.</title>
        <authorList>
            <person name="Almutairi H."/>
            <person name="Urbaniak M.D."/>
            <person name="Bates M.D."/>
            <person name="Jariyapan N."/>
            <person name="Kwakye-Nuako G."/>
            <person name="Thomaz-Soccol V."/>
            <person name="Al-Salem W.S."/>
            <person name="Dillon R.J."/>
            <person name="Bates P.A."/>
            <person name="Gatherer D."/>
        </authorList>
    </citation>
    <scope>NUCLEOTIDE SEQUENCE [LARGE SCALE GENOMIC DNA]</scope>
</reference>
<keyword evidence="3 7" id="KW-0812">Transmembrane</keyword>
<accession>A0A836GWD7</accession>
<feature type="transmembrane region" description="Helical" evidence="7">
    <location>
        <begin position="331"/>
        <end position="355"/>
    </location>
</feature>
<feature type="region of interest" description="Disordered" evidence="6">
    <location>
        <begin position="1"/>
        <end position="32"/>
    </location>
</feature>
<evidence type="ECO:0000256" key="2">
    <source>
        <dbReference type="ARBA" id="ARBA00022448"/>
    </source>
</evidence>
<evidence type="ECO:0000256" key="6">
    <source>
        <dbReference type="SAM" id="MobiDB-lite"/>
    </source>
</evidence>
<evidence type="ECO:0000256" key="4">
    <source>
        <dbReference type="ARBA" id="ARBA00022989"/>
    </source>
</evidence>
<dbReference type="PANTHER" id="PTHR23504:SF15">
    <property type="entry name" value="MAJOR FACILITATOR SUPERFAMILY (MFS) PROFILE DOMAIN-CONTAINING PROTEIN"/>
    <property type="match status" value="1"/>
</dbReference>
<dbReference type="SUPFAM" id="SSF103473">
    <property type="entry name" value="MFS general substrate transporter"/>
    <property type="match status" value="1"/>
</dbReference>
<dbReference type="PROSITE" id="PS50850">
    <property type="entry name" value="MFS"/>
    <property type="match status" value="1"/>
</dbReference>
<feature type="transmembrane region" description="Helical" evidence="7">
    <location>
        <begin position="367"/>
        <end position="388"/>
    </location>
</feature>
<sequence length="698" mass="76098">MPPSPARKDTAVDSQASAGPSKRPAKGQRPVTDAPLPRVQLAILCVVLLTESICSSVLFPFVPSFIAHIKGWDVESSGFASGFPIGLFMLGQVVSGKLWGRFSDVFGRKLAISFGVLGCAVCMFFFGLSGRIWVMCLWRFMHGMLAGCSIVAKTTINDLTDATNRAKGLALVSLTWGVGTLIGPAIGGYLYDPASNTSLSFLHISATGFLGRNPAFLPGAVVAMYNLFAVLICVLYLRESNKGARPLREVLPPSIVRFLAPVLRFVQPRLPCDYSATEVTVTGTNNHDDASGPEHEKVPHVANSPRENCPPAPHPSFGYKQAFLNPVLRRVCMISMLICASDMMFTEAFPLWLAADTQHGGLHLSPSHMAILVLMNGVPSVFANLAFPKVLQLSGGPIRLWVFSQATYAFFTAMVPAATYFGTESRFWFTMVTSMLRRVVECWNFALVMVMVSLTAPQGEVGTMFGIQQSTASFVRCIVPFIFAPLFAWSISKPHPFPFDHHLVFLLSVIPLVISANIAARIYVPSEGGDSGDGEDEQENLTDMENRNNGERRSGRDSGRGSVRSRSSFFGPVAGDVRERESLLSSFGNVPDPSATNTIHGMMHNAILTFPMGSPLHMADERELGATRLQRDDVGDSRDNSSQQGDEVDADDEYASFADEMALLTPVVPDGILEHEDIRFAQRSTQFEEEELPSKVPR</sequence>
<feature type="transmembrane region" description="Helical" evidence="7">
    <location>
        <begin position="400"/>
        <end position="423"/>
    </location>
</feature>
<dbReference type="KEGG" id="loi:92357449"/>
<evidence type="ECO:0000313" key="9">
    <source>
        <dbReference type="EMBL" id="KAG5466316.1"/>
    </source>
</evidence>
<feature type="transmembrane region" description="Helical" evidence="7">
    <location>
        <begin position="39"/>
        <end position="59"/>
    </location>
</feature>
<keyword evidence="10" id="KW-1185">Reference proteome</keyword>
<organism evidence="9 10">
    <name type="scientific">Leishmania orientalis</name>
    <dbReference type="NCBI Taxonomy" id="2249476"/>
    <lineage>
        <taxon>Eukaryota</taxon>
        <taxon>Discoba</taxon>
        <taxon>Euglenozoa</taxon>
        <taxon>Kinetoplastea</taxon>
        <taxon>Metakinetoplastina</taxon>
        <taxon>Trypanosomatida</taxon>
        <taxon>Trypanosomatidae</taxon>
        <taxon>Leishmaniinae</taxon>
        <taxon>Leishmania</taxon>
    </lineage>
</organism>